<dbReference type="SUPFAM" id="SSF55347">
    <property type="entry name" value="Glyceraldehyde-3-phosphate dehydrogenase-like, C-terminal domain"/>
    <property type="match status" value="1"/>
</dbReference>
<proteinExistence type="predicted"/>
<dbReference type="GO" id="GO:0000166">
    <property type="term" value="F:nucleotide binding"/>
    <property type="evidence" value="ECO:0007669"/>
    <property type="project" value="InterPro"/>
</dbReference>
<keyword evidence="4" id="KW-1185">Reference proteome</keyword>
<accession>A0A120FEK5</accession>
<protein>
    <submittedName>
        <fullName evidence="3">Oxidoreductase</fullName>
    </submittedName>
</protein>
<dbReference type="InterPro" id="IPR055170">
    <property type="entry name" value="GFO_IDH_MocA-like_dom"/>
</dbReference>
<comment type="caution">
    <text evidence="3">The sequence shown here is derived from an EMBL/GenBank/DDBJ whole genome shotgun (WGS) entry which is preliminary data.</text>
</comment>
<reference evidence="3 4" key="1">
    <citation type="submission" date="2015-11" db="EMBL/GenBank/DDBJ databases">
        <title>Draft Genome Sequence of the Strain BR 10423 (Rhizobium sp.) isolated from nodules of Mimosa pudica.</title>
        <authorList>
            <person name="Barauna A.C."/>
            <person name="Zilli J.E."/>
            <person name="Simoes-Araujo J.L."/>
            <person name="Reis V.M."/>
            <person name="James E.K."/>
            <person name="Reis F.B.Jr."/>
            <person name="Rouws L.F."/>
            <person name="Passos S.R."/>
            <person name="Gois S.R."/>
        </authorList>
    </citation>
    <scope>NUCLEOTIDE SEQUENCE [LARGE SCALE GENOMIC DNA]</scope>
    <source>
        <strain evidence="3 4">BR10423</strain>
    </source>
</reference>
<dbReference type="InterPro" id="IPR052515">
    <property type="entry name" value="Gfo/Idh/MocA_Oxidoreductase"/>
</dbReference>
<gene>
    <name evidence="3" type="ORF">AS026_23575</name>
</gene>
<evidence type="ECO:0000259" key="2">
    <source>
        <dbReference type="Pfam" id="PF22725"/>
    </source>
</evidence>
<evidence type="ECO:0000313" key="3">
    <source>
        <dbReference type="EMBL" id="KWV41374.1"/>
    </source>
</evidence>
<dbReference type="InterPro" id="IPR036291">
    <property type="entry name" value="NAD(P)-bd_dom_sf"/>
</dbReference>
<dbReference type="Pfam" id="PF01408">
    <property type="entry name" value="GFO_IDH_MocA"/>
    <property type="match status" value="1"/>
</dbReference>
<dbReference type="PANTHER" id="PTHR43249">
    <property type="entry name" value="UDP-N-ACETYL-2-AMINO-2-DEOXY-D-GLUCURONATE OXIDASE"/>
    <property type="match status" value="1"/>
</dbReference>
<dbReference type="Gene3D" id="3.40.50.720">
    <property type="entry name" value="NAD(P)-binding Rossmann-like Domain"/>
    <property type="match status" value="1"/>
</dbReference>
<dbReference type="Pfam" id="PF22725">
    <property type="entry name" value="GFO_IDH_MocA_C3"/>
    <property type="match status" value="1"/>
</dbReference>
<dbReference type="Gene3D" id="3.30.360.10">
    <property type="entry name" value="Dihydrodipicolinate Reductase, domain 2"/>
    <property type="match status" value="1"/>
</dbReference>
<organism evidence="3 4">
    <name type="scientific">Rhizobium altiplani</name>
    <dbReference type="NCBI Taxonomy" id="1864509"/>
    <lineage>
        <taxon>Bacteria</taxon>
        <taxon>Pseudomonadati</taxon>
        <taxon>Pseudomonadota</taxon>
        <taxon>Alphaproteobacteria</taxon>
        <taxon>Hyphomicrobiales</taxon>
        <taxon>Rhizobiaceae</taxon>
        <taxon>Rhizobium/Agrobacterium group</taxon>
        <taxon>Rhizobium</taxon>
    </lineage>
</organism>
<dbReference type="RefSeq" id="WP_062375564.1">
    <property type="nucleotide sequence ID" value="NZ_LNCD01000140.1"/>
</dbReference>
<feature type="domain" description="GFO/IDH/MocA-like oxidoreductase" evidence="2">
    <location>
        <begin position="133"/>
        <end position="251"/>
    </location>
</feature>
<feature type="domain" description="Gfo/Idh/MocA-like oxidoreductase N-terminal" evidence="1">
    <location>
        <begin position="5"/>
        <end position="122"/>
    </location>
</feature>
<evidence type="ECO:0000259" key="1">
    <source>
        <dbReference type="Pfam" id="PF01408"/>
    </source>
</evidence>
<sequence length="357" mass="39360">MSIKRVAIVGCGIGRSHIVEGYLPHPDKFKVVAICDLNEERLREIGDEFDIAKRTTSFADVLDDASVDIVDICTPPGIHLEQVVAALAAGKHVICEKPLTGSLSGVDTIMEAEKTAKGTLMPIFQYRYGDGIEKAKRIIEAGIAGRPYLGSVETFWRRMPEYYSVPWRGKWATELGGVLVTHALHLHDMLLYLMGPVSKVFGRVATRVNDIEVEDCASASLLMQSGAFVSLSCTLGSQEEISRLRLHFENVTFESNHEPYSPGKDPWKIIAANDDVQARINAIIGHWRPVAPRFTTQMEHFHAFLSGNGPLPVTTGDARRALELVTAIYQSSDTGSEVILPIGSDSPKYADWRARTK</sequence>
<dbReference type="OrthoDB" id="9781031at2"/>
<dbReference type="SUPFAM" id="SSF51735">
    <property type="entry name" value="NAD(P)-binding Rossmann-fold domains"/>
    <property type="match status" value="1"/>
</dbReference>
<name>A0A120FEK5_9HYPH</name>
<dbReference type="Proteomes" id="UP000068164">
    <property type="component" value="Unassembled WGS sequence"/>
</dbReference>
<evidence type="ECO:0000313" key="4">
    <source>
        <dbReference type="Proteomes" id="UP000068164"/>
    </source>
</evidence>
<dbReference type="AlphaFoldDB" id="A0A120FEK5"/>
<dbReference type="EMBL" id="LNCD01000140">
    <property type="protein sequence ID" value="KWV41374.1"/>
    <property type="molecule type" value="Genomic_DNA"/>
</dbReference>
<dbReference type="InterPro" id="IPR000683">
    <property type="entry name" value="Gfo/Idh/MocA-like_OxRdtase_N"/>
</dbReference>
<dbReference type="PANTHER" id="PTHR43249:SF1">
    <property type="entry name" value="D-GLUCOSIDE 3-DEHYDROGENASE"/>
    <property type="match status" value="1"/>
</dbReference>